<dbReference type="InterPro" id="IPR017871">
    <property type="entry name" value="ABC_transporter-like_CS"/>
</dbReference>
<keyword evidence="2" id="KW-0813">Transport</keyword>
<reference evidence="10 11" key="1">
    <citation type="submission" date="2018-08" db="EMBL/GenBank/DDBJ databases">
        <title>A genome reference for cultivated species of the human gut microbiota.</title>
        <authorList>
            <person name="Zou Y."/>
            <person name="Xue W."/>
            <person name="Luo G."/>
        </authorList>
    </citation>
    <scope>NUCLEOTIDE SEQUENCE [LARGE SCALE GENOMIC DNA]</scope>
    <source>
        <strain evidence="10 11">AF04-15</strain>
    </source>
</reference>
<evidence type="ECO:0000313" key="11">
    <source>
        <dbReference type="Proteomes" id="UP000283880"/>
    </source>
</evidence>
<dbReference type="GO" id="GO:0005524">
    <property type="term" value="F:ATP binding"/>
    <property type="evidence" value="ECO:0007669"/>
    <property type="project" value="UniProtKB-KW"/>
</dbReference>
<keyword evidence="4" id="KW-0677">Repeat</keyword>
<evidence type="ECO:0000259" key="9">
    <source>
        <dbReference type="PROSITE" id="PS50893"/>
    </source>
</evidence>
<dbReference type="PROSITE" id="PS50893">
    <property type="entry name" value="ABC_TRANSPORTER_2"/>
    <property type="match status" value="2"/>
</dbReference>
<gene>
    <name evidence="10" type="ORF">DWV29_06105</name>
</gene>
<accession>A0A413FJ26</accession>
<dbReference type="AlphaFoldDB" id="A0A413FJ26"/>
<dbReference type="InterPro" id="IPR003439">
    <property type="entry name" value="ABC_transporter-like_ATP-bd"/>
</dbReference>
<comment type="subcellular location">
    <subcellularLocation>
        <location evidence="1">Cell membrane</location>
        <topology evidence="1">Peripheral membrane protein</topology>
    </subcellularLocation>
</comment>
<dbReference type="SUPFAM" id="SSF52540">
    <property type="entry name" value="P-loop containing nucleoside triphosphate hydrolases"/>
    <property type="match status" value="2"/>
</dbReference>
<dbReference type="SMART" id="SM00382">
    <property type="entry name" value="AAA"/>
    <property type="match status" value="2"/>
</dbReference>
<dbReference type="CDD" id="cd03215">
    <property type="entry name" value="ABC_Carb_Monos_II"/>
    <property type="match status" value="1"/>
</dbReference>
<evidence type="ECO:0000256" key="4">
    <source>
        <dbReference type="ARBA" id="ARBA00022737"/>
    </source>
</evidence>
<dbReference type="InterPro" id="IPR050107">
    <property type="entry name" value="ABC_carbohydrate_import_ATPase"/>
</dbReference>
<dbReference type="PANTHER" id="PTHR43790:SF9">
    <property type="entry name" value="GALACTOFURANOSE TRANSPORTER ATP-BINDING PROTEIN YTFR"/>
    <property type="match status" value="1"/>
</dbReference>
<feature type="domain" description="ABC transporter" evidence="9">
    <location>
        <begin position="258"/>
        <end position="506"/>
    </location>
</feature>
<organism evidence="10 11">
    <name type="scientific">Enterocloster asparagiformis</name>
    <dbReference type="NCBI Taxonomy" id="333367"/>
    <lineage>
        <taxon>Bacteria</taxon>
        <taxon>Bacillati</taxon>
        <taxon>Bacillota</taxon>
        <taxon>Clostridia</taxon>
        <taxon>Lachnospirales</taxon>
        <taxon>Lachnospiraceae</taxon>
        <taxon>Enterocloster</taxon>
    </lineage>
</organism>
<name>A0A413FJ26_9FIRM</name>
<evidence type="ECO:0000256" key="5">
    <source>
        <dbReference type="ARBA" id="ARBA00022741"/>
    </source>
</evidence>
<dbReference type="PANTHER" id="PTHR43790">
    <property type="entry name" value="CARBOHYDRATE TRANSPORT ATP-BINDING PROTEIN MG119-RELATED"/>
    <property type="match status" value="1"/>
</dbReference>
<evidence type="ECO:0000256" key="1">
    <source>
        <dbReference type="ARBA" id="ARBA00004202"/>
    </source>
</evidence>
<dbReference type="Proteomes" id="UP000283880">
    <property type="component" value="Unassembled WGS sequence"/>
</dbReference>
<dbReference type="FunFam" id="3.40.50.300:FF:000127">
    <property type="entry name" value="Ribose import ATP-binding protein RbsA"/>
    <property type="match status" value="1"/>
</dbReference>
<dbReference type="Pfam" id="PF00005">
    <property type="entry name" value="ABC_tran"/>
    <property type="match status" value="2"/>
</dbReference>
<dbReference type="GO" id="GO:0005886">
    <property type="term" value="C:plasma membrane"/>
    <property type="evidence" value="ECO:0007669"/>
    <property type="project" value="UniProtKB-SubCell"/>
</dbReference>
<evidence type="ECO:0000313" key="10">
    <source>
        <dbReference type="EMBL" id="RGX31450.1"/>
    </source>
</evidence>
<keyword evidence="8" id="KW-0472">Membrane</keyword>
<keyword evidence="7" id="KW-1278">Translocase</keyword>
<evidence type="ECO:0000256" key="2">
    <source>
        <dbReference type="ARBA" id="ARBA00022448"/>
    </source>
</evidence>
<dbReference type="InterPro" id="IPR003593">
    <property type="entry name" value="AAA+_ATPase"/>
</dbReference>
<dbReference type="CDD" id="cd03216">
    <property type="entry name" value="ABC_Carb_Monos_I"/>
    <property type="match status" value="1"/>
</dbReference>
<dbReference type="Gene3D" id="3.40.50.300">
    <property type="entry name" value="P-loop containing nucleotide triphosphate hydrolases"/>
    <property type="match status" value="2"/>
</dbReference>
<dbReference type="GO" id="GO:0016887">
    <property type="term" value="F:ATP hydrolysis activity"/>
    <property type="evidence" value="ECO:0007669"/>
    <property type="project" value="InterPro"/>
</dbReference>
<evidence type="ECO:0000256" key="6">
    <source>
        <dbReference type="ARBA" id="ARBA00022840"/>
    </source>
</evidence>
<proteinExistence type="predicted"/>
<dbReference type="OrthoDB" id="9771863at2"/>
<evidence type="ECO:0000256" key="3">
    <source>
        <dbReference type="ARBA" id="ARBA00022475"/>
    </source>
</evidence>
<dbReference type="EMBL" id="QSBM01000003">
    <property type="protein sequence ID" value="RGX31450.1"/>
    <property type="molecule type" value="Genomic_DNA"/>
</dbReference>
<sequence>MFVEQAEILLRMKNISKTFPGVKALDHVEFEVYRGEVMGLLGENGAGKSTLIKIITGYYHYDSGEACEMVFEGETISPRNTAEAQKLGIGTIFQELNLSPNLSIAENIYLGNAPKKRGLIDWKTMEKNAAQALSELGIEVDVRKKVETQSTAIQQMTSIARALAKNVKLLIMDEATSSLDQGETAVLFEVVRKLKARGISTIFITHKMDEVYQICDRGTIFKDGKYVTCRPMVDLPKIELVSLMIGNNAEKLINKRKIYQENSGEAIYQATGVRTANHRLNGIDIEIKKGEVVGLAGLLGSGRTELAKVIFGDDQNYRGETYLNHKAVKFREPKDAILKKMSYLPEDRKTEGIFPFMSVEDNLVLPGISKYSKFGLVNRRLAREATQEYIKRIGIKTPSGSTKIRNLSGGNQQKVILSRWLAMEPDLIILDEPTRGIDIGAKGEIEELVARIAAQGISILYISSEIDELVRECDRVVILREGRVISQLTGEMISRQGIMDAIARPEQEGGAYEG</sequence>
<comment type="caution">
    <text evidence="10">The sequence shown here is derived from an EMBL/GenBank/DDBJ whole genome shotgun (WGS) entry which is preliminary data.</text>
</comment>
<dbReference type="PROSITE" id="PS00211">
    <property type="entry name" value="ABC_TRANSPORTER_1"/>
    <property type="match status" value="1"/>
</dbReference>
<keyword evidence="6 10" id="KW-0067">ATP-binding</keyword>
<keyword evidence="5" id="KW-0547">Nucleotide-binding</keyword>
<evidence type="ECO:0000256" key="8">
    <source>
        <dbReference type="ARBA" id="ARBA00023136"/>
    </source>
</evidence>
<evidence type="ECO:0000256" key="7">
    <source>
        <dbReference type="ARBA" id="ARBA00022967"/>
    </source>
</evidence>
<keyword evidence="3" id="KW-1003">Cell membrane</keyword>
<protein>
    <submittedName>
        <fullName evidence="10">Sugar ABC transporter ATP-binding protein</fullName>
    </submittedName>
</protein>
<feature type="domain" description="ABC transporter" evidence="9">
    <location>
        <begin position="10"/>
        <end position="248"/>
    </location>
</feature>
<dbReference type="RefSeq" id="WP_007717794.1">
    <property type="nucleotide sequence ID" value="NZ_BAABXR010000001.1"/>
</dbReference>
<dbReference type="InterPro" id="IPR027417">
    <property type="entry name" value="P-loop_NTPase"/>
</dbReference>